<keyword evidence="7" id="KW-0677">Repeat</keyword>
<evidence type="ECO:0000256" key="5">
    <source>
        <dbReference type="ARBA" id="ARBA00022692"/>
    </source>
</evidence>
<dbReference type="SMART" id="SM00365">
    <property type="entry name" value="LRR_SD22"/>
    <property type="match status" value="6"/>
</dbReference>
<evidence type="ECO:0000256" key="10">
    <source>
        <dbReference type="ARBA" id="ARBA00023170"/>
    </source>
</evidence>
<evidence type="ECO:0000259" key="14">
    <source>
        <dbReference type="Pfam" id="PF08263"/>
    </source>
</evidence>
<evidence type="ECO:0000256" key="1">
    <source>
        <dbReference type="ARBA" id="ARBA00004251"/>
    </source>
</evidence>
<feature type="domain" description="Disease resistance R13L4/SHOC-2-like LRR" evidence="15">
    <location>
        <begin position="117"/>
        <end position="289"/>
    </location>
</feature>
<accession>A0ABQ9NI19</accession>
<evidence type="ECO:0000256" key="3">
    <source>
        <dbReference type="ARBA" id="ARBA00022475"/>
    </source>
</evidence>
<dbReference type="InterPro" id="IPR032675">
    <property type="entry name" value="LRR_dom_sf"/>
</dbReference>
<comment type="caution">
    <text evidence="16">The sequence shown here is derived from an EMBL/GenBank/DDBJ whole genome shotgun (WGS) entry which is preliminary data.</text>
</comment>
<keyword evidence="6 13" id="KW-0732">Signal</keyword>
<dbReference type="PANTHER" id="PTHR48063">
    <property type="entry name" value="LRR RECEPTOR-LIKE KINASE"/>
    <property type="match status" value="1"/>
</dbReference>
<dbReference type="Pfam" id="PF08263">
    <property type="entry name" value="LRRNT_2"/>
    <property type="match status" value="1"/>
</dbReference>
<feature type="domain" description="Disease resistance R13L4/SHOC-2-like LRR" evidence="15">
    <location>
        <begin position="299"/>
        <end position="441"/>
    </location>
</feature>
<evidence type="ECO:0000256" key="12">
    <source>
        <dbReference type="SAM" id="Phobius"/>
    </source>
</evidence>
<gene>
    <name evidence="16" type="ORF">P3X46_001742</name>
</gene>
<keyword evidence="11" id="KW-0325">Glycoprotein</keyword>
<dbReference type="PRINTS" id="PR00019">
    <property type="entry name" value="LEURICHRPT"/>
</dbReference>
<protein>
    <recommendedName>
        <fullName evidence="18">Leucine-rich repeat-containing N-terminal plant-type domain-containing protein</fullName>
    </recommendedName>
</protein>
<dbReference type="InterPro" id="IPR013210">
    <property type="entry name" value="LRR_N_plant-typ"/>
</dbReference>
<comment type="subcellular location">
    <subcellularLocation>
        <location evidence="1">Cell membrane</location>
        <topology evidence="1">Single-pass type I membrane protein</topology>
    </subcellularLocation>
</comment>
<evidence type="ECO:0000256" key="4">
    <source>
        <dbReference type="ARBA" id="ARBA00022614"/>
    </source>
</evidence>
<comment type="similarity">
    <text evidence="2">Belongs to the RLP family.</text>
</comment>
<dbReference type="SUPFAM" id="SSF52047">
    <property type="entry name" value="RNI-like"/>
    <property type="match status" value="1"/>
</dbReference>
<sequence length="1100" mass="122017">MKTSMTATTFTLAFPWFLFATTIFSLGLCHESSSAGCIESEREALLQLKFGLKDPSNQLSSWGGDANCCGWSRVICDNLTSHVIELHLRSLSREEYYASNHAGYNDDHWESSTFRGKISQSLLNLKHLEYLDLSNNNFEGNQIPKFLGSMGSLRYLNLSGAGFGGLIPHQLGNLSNLQYLTISDTISSYDYEKYVVSLHWLSSLSSLEFLDLSYVNLSKALDWLDVMNKLPSLVELHLSGCSLFNKVPPLPKVNFSSLAILDLSGNRFDESSIPSWIFSIKTLTSLDLSSNYFPGSIPVHLQNITFLRELDLSRNYFNSSMAFWSHDFTHLEHLRLASNILQGRIPSAIGNFTSLNSLDLSESLVGGEFPSAIGKLTSLESLYLSYNGLHGAIPSAIGNLTSLSILDLSSNELGGGIPASFKNLCNLRSLSLSSINLSQEINEVFEILSGCVSDGIETLSLSNSQLSGHLNNLLGQFKNLNSLILSNNLITGSIPVTLGELTSLTSLDLSHNKLNGSLPIGFGALEKLAKVDISHNSLEGEVSEIHFANLTNMRNFDGSHNQLILRVNPDWIPPFQLVENIALQSWDVGPQFPTWLHSLKYLEYLDLSNSKISSTLPLWFHEWSSRLYEFNLSNNQMHGKIPYLSIDDSDYSSIDLSSNNFEGPLPSVFSNPGGIDLSNNSFSGSIYTFLCNKIHRLNFEKSFHHYLTTEVLNLGKNLLSGEIPDCWMNWKSLAVIELNDNYFGGKIPRSIGTLSDLSFLNLRNNNLSGKIPLSLKHCKQLRVLDLGENGLSGNIPTWLGISFPGEEISSMDILNLRGNKFHGHIPKELCRMTSLQILDLANNNFSGTIPSCISNFSAMVEKNYGTMEGNVFYVYGPSLQSSQSSSVMMKGKMIEYSTILGFLRSMDLSNNKLSGDIPEEITGLEALQSLNLSHNLLSGSIPEKIGNMRALESLDFSQNQLFGEIPQSMSSLTFLSKLNLSNNNLSGIIPSGTQLQGFDPSSFSGNKLCGPPLTKNCSVDDATPPIATERGEDDKGSEPFTWFYFYVSIAPGFVVRFWTVVGPLMFNRRLRHLYFNFLNGLWDKIMAWYHVNVVRLVRGF</sequence>
<dbReference type="SUPFAM" id="SSF52058">
    <property type="entry name" value="L domain-like"/>
    <property type="match status" value="2"/>
</dbReference>
<name>A0ABQ9NI19_HEVBR</name>
<keyword evidence="9 12" id="KW-0472">Membrane</keyword>
<dbReference type="EMBL" id="JARPOI010000001">
    <property type="protein sequence ID" value="KAJ9190555.1"/>
    <property type="molecule type" value="Genomic_DNA"/>
</dbReference>
<keyword evidence="5 12" id="KW-0812">Transmembrane</keyword>
<evidence type="ECO:0000259" key="15">
    <source>
        <dbReference type="Pfam" id="PF23598"/>
    </source>
</evidence>
<feature type="domain" description="Leucine-rich repeat-containing N-terminal plant-type" evidence="14">
    <location>
        <begin position="39"/>
        <end position="77"/>
    </location>
</feature>
<dbReference type="Pfam" id="PF23598">
    <property type="entry name" value="LRR_14"/>
    <property type="match status" value="2"/>
</dbReference>
<organism evidence="16 17">
    <name type="scientific">Hevea brasiliensis</name>
    <name type="common">Para rubber tree</name>
    <name type="synonym">Siphonia brasiliensis</name>
    <dbReference type="NCBI Taxonomy" id="3981"/>
    <lineage>
        <taxon>Eukaryota</taxon>
        <taxon>Viridiplantae</taxon>
        <taxon>Streptophyta</taxon>
        <taxon>Embryophyta</taxon>
        <taxon>Tracheophyta</taxon>
        <taxon>Spermatophyta</taxon>
        <taxon>Magnoliopsida</taxon>
        <taxon>eudicotyledons</taxon>
        <taxon>Gunneridae</taxon>
        <taxon>Pentapetalae</taxon>
        <taxon>rosids</taxon>
        <taxon>fabids</taxon>
        <taxon>Malpighiales</taxon>
        <taxon>Euphorbiaceae</taxon>
        <taxon>Crotonoideae</taxon>
        <taxon>Micrandreae</taxon>
        <taxon>Hevea</taxon>
    </lineage>
</organism>
<feature type="chain" id="PRO_5046269333" description="Leucine-rich repeat-containing N-terminal plant-type domain-containing protein" evidence="13">
    <location>
        <begin position="21"/>
        <end position="1100"/>
    </location>
</feature>
<dbReference type="Proteomes" id="UP001174677">
    <property type="component" value="Chromosome 1"/>
</dbReference>
<keyword evidence="4" id="KW-0433">Leucine-rich repeat</keyword>
<dbReference type="InterPro" id="IPR003591">
    <property type="entry name" value="Leu-rich_rpt_typical-subtyp"/>
</dbReference>
<evidence type="ECO:0000256" key="8">
    <source>
        <dbReference type="ARBA" id="ARBA00022989"/>
    </source>
</evidence>
<evidence type="ECO:0000256" key="13">
    <source>
        <dbReference type="SAM" id="SignalP"/>
    </source>
</evidence>
<evidence type="ECO:0008006" key="18">
    <source>
        <dbReference type="Google" id="ProtNLM"/>
    </source>
</evidence>
<dbReference type="InterPro" id="IPR046956">
    <property type="entry name" value="RLP23-like"/>
</dbReference>
<evidence type="ECO:0000313" key="16">
    <source>
        <dbReference type="EMBL" id="KAJ9190555.1"/>
    </source>
</evidence>
<dbReference type="SMART" id="SM00369">
    <property type="entry name" value="LRR_TYP"/>
    <property type="match status" value="9"/>
</dbReference>
<reference evidence="16" key="1">
    <citation type="journal article" date="2023" name="Plant Biotechnol. J.">
        <title>Chromosome-level wild Hevea brasiliensis genome provides new tools for genomic-assisted breeding and valuable loci to elevate rubber yield.</title>
        <authorList>
            <person name="Cheng H."/>
            <person name="Song X."/>
            <person name="Hu Y."/>
            <person name="Wu T."/>
            <person name="Yang Q."/>
            <person name="An Z."/>
            <person name="Feng S."/>
            <person name="Deng Z."/>
            <person name="Wu W."/>
            <person name="Zeng X."/>
            <person name="Tu M."/>
            <person name="Wang X."/>
            <person name="Huang H."/>
        </authorList>
    </citation>
    <scope>NUCLEOTIDE SEQUENCE</scope>
    <source>
        <strain evidence="16">MT/VB/25A 57/8</strain>
    </source>
</reference>
<evidence type="ECO:0000256" key="6">
    <source>
        <dbReference type="ARBA" id="ARBA00022729"/>
    </source>
</evidence>
<dbReference type="Pfam" id="PF13855">
    <property type="entry name" value="LRR_8"/>
    <property type="match status" value="1"/>
</dbReference>
<feature type="transmembrane region" description="Helical" evidence="12">
    <location>
        <begin position="1042"/>
        <end position="1066"/>
    </location>
</feature>
<dbReference type="Gene3D" id="3.80.10.10">
    <property type="entry name" value="Ribonuclease Inhibitor"/>
    <property type="match status" value="4"/>
</dbReference>
<keyword evidence="10" id="KW-0675">Receptor</keyword>
<evidence type="ECO:0000256" key="9">
    <source>
        <dbReference type="ARBA" id="ARBA00023136"/>
    </source>
</evidence>
<dbReference type="InterPro" id="IPR055414">
    <property type="entry name" value="LRR_R13L4/SHOC2-like"/>
</dbReference>
<keyword evidence="17" id="KW-1185">Reference proteome</keyword>
<evidence type="ECO:0000256" key="7">
    <source>
        <dbReference type="ARBA" id="ARBA00022737"/>
    </source>
</evidence>
<proteinExistence type="inferred from homology"/>
<dbReference type="PANTHER" id="PTHR48063:SF98">
    <property type="entry name" value="LRR RECEPTOR-LIKE SERINE_THREONINE-PROTEIN KINASE FLS2"/>
    <property type="match status" value="1"/>
</dbReference>
<keyword evidence="8 12" id="KW-1133">Transmembrane helix</keyword>
<dbReference type="InterPro" id="IPR001611">
    <property type="entry name" value="Leu-rich_rpt"/>
</dbReference>
<evidence type="ECO:0000313" key="17">
    <source>
        <dbReference type="Proteomes" id="UP001174677"/>
    </source>
</evidence>
<evidence type="ECO:0000256" key="2">
    <source>
        <dbReference type="ARBA" id="ARBA00009592"/>
    </source>
</evidence>
<dbReference type="Pfam" id="PF00560">
    <property type="entry name" value="LRR_1"/>
    <property type="match status" value="8"/>
</dbReference>
<evidence type="ECO:0000256" key="11">
    <source>
        <dbReference type="ARBA" id="ARBA00023180"/>
    </source>
</evidence>
<keyword evidence="3" id="KW-1003">Cell membrane</keyword>
<feature type="signal peptide" evidence="13">
    <location>
        <begin position="1"/>
        <end position="20"/>
    </location>
</feature>